<sequence length="281" mass="30134">MIEVTEALLALLRGGGRGALATVTRASGSTPQQPGARLLLRPDGTLVGTVGGGAIEQAVIEALRECVRDGTPRVLARELGRDLGMCCGGRMEVFVEPIEGAPRLVIFGAGHVAKATAAIARTVGFAITIVDDREELNDEARFPGCTRVLAEPRDARDRVAPTAHDWLLVVTHDHRLDEEALDLYATLPHAYLGVIGSRRKIVRILRRIRARRGALPPLDRVYAPVGLRIGAVSPEEIAVSIVGELVALRHGEGAGSHMRALEDAAIRRALDSDEPLSDDER</sequence>
<dbReference type="PANTHER" id="PTHR30388:SF6">
    <property type="entry name" value="XANTHINE DEHYDROGENASE SUBUNIT A-RELATED"/>
    <property type="match status" value="1"/>
</dbReference>
<evidence type="ECO:0000259" key="1">
    <source>
        <dbReference type="Pfam" id="PF02625"/>
    </source>
</evidence>
<feature type="domain" description="XdhC- CoxI" evidence="1">
    <location>
        <begin position="12"/>
        <end position="75"/>
    </location>
</feature>
<dbReference type="Pfam" id="PF13478">
    <property type="entry name" value="XdhC_C"/>
    <property type="match status" value="1"/>
</dbReference>
<dbReference type="OrthoDB" id="9815497at2"/>
<dbReference type="InterPro" id="IPR027051">
    <property type="entry name" value="XdhC_Rossmann_dom"/>
</dbReference>
<dbReference type="RefSeq" id="WP_053238131.1">
    <property type="nucleotide sequence ID" value="NZ_CP011125.1"/>
</dbReference>
<dbReference type="Gene3D" id="3.40.50.720">
    <property type="entry name" value="NAD(P)-binding Rossmann-like Domain"/>
    <property type="match status" value="1"/>
</dbReference>
<dbReference type="AlphaFoldDB" id="A0A0F6YMX3"/>
<dbReference type="InterPro" id="IPR052698">
    <property type="entry name" value="MoCofactor_Util/Proc"/>
</dbReference>
<accession>A0A0F6YMX3</accession>
<dbReference type="STRING" id="927083.DB32_008396"/>
<feature type="domain" description="XdhC Rossmann" evidence="2">
    <location>
        <begin position="104"/>
        <end position="245"/>
    </location>
</feature>
<dbReference type="Proteomes" id="UP000034883">
    <property type="component" value="Chromosome"/>
</dbReference>
<reference evidence="3 4" key="1">
    <citation type="submission" date="2015-03" db="EMBL/GenBank/DDBJ databases">
        <title>Genome assembly of Sandaracinus amylolyticus DSM 53668.</title>
        <authorList>
            <person name="Sharma G."/>
            <person name="Subramanian S."/>
        </authorList>
    </citation>
    <scope>NUCLEOTIDE SEQUENCE [LARGE SCALE GENOMIC DNA]</scope>
    <source>
        <strain evidence="3 4">DSM 53668</strain>
    </source>
</reference>
<protein>
    <submittedName>
        <fullName evidence="3">Xanthine and CO dehydrogenases maturation factor, XdhC/CoxF family</fullName>
    </submittedName>
</protein>
<evidence type="ECO:0000259" key="2">
    <source>
        <dbReference type="Pfam" id="PF13478"/>
    </source>
</evidence>
<organism evidence="3 4">
    <name type="scientific">Sandaracinus amylolyticus</name>
    <dbReference type="NCBI Taxonomy" id="927083"/>
    <lineage>
        <taxon>Bacteria</taxon>
        <taxon>Pseudomonadati</taxon>
        <taxon>Myxococcota</taxon>
        <taxon>Polyangia</taxon>
        <taxon>Polyangiales</taxon>
        <taxon>Sandaracinaceae</taxon>
        <taxon>Sandaracinus</taxon>
    </lineage>
</organism>
<dbReference type="EMBL" id="CP011125">
    <property type="protein sequence ID" value="AKF11247.1"/>
    <property type="molecule type" value="Genomic_DNA"/>
</dbReference>
<name>A0A0F6YMX3_9BACT</name>
<dbReference type="InterPro" id="IPR003777">
    <property type="entry name" value="XdhC_CoxI"/>
</dbReference>
<evidence type="ECO:0000313" key="4">
    <source>
        <dbReference type="Proteomes" id="UP000034883"/>
    </source>
</evidence>
<gene>
    <name evidence="3" type="ORF">DB32_008396</name>
</gene>
<dbReference type="Pfam" id="PF02625">
    <property type="entry name" value="XdhC_CoxI"/>
    <property type="match status" value="1"/>
</dbReference>
<keyword evidence="4" id="KW-1185">Reference proteome</keyword>
<dbReference type="PANTHER" id="PTHR30388">
    <property type="entry name" value="ALDEHYDE OXIDOREDUCTASE MOLYBDENUM COFACTOR ASSEMBLY PROTEIN"/>
    <property type="match status" value="1"/>
</dbReference>
<proteinExistence type="predicted"/>
<evidence type="ECO:0000313" key="3">
    <source>
        <dbReference type="EMBL" id="AKF11247.1"/>
    </source>
</evidence>
<dbReference type="KEGG" id="samy:DB32_008396"/>